<accession>A0A2U2N0A8</accession>
<dbReference type="InterPro" id="IPR038404">
    <property type="entry name" value="TRAP_DctP_sf"/>
</dbReference>
<dbReference type="AlphaFoldDB" id="A0A2U2N0A8"/>
<evidence type="ECO:0000256" key="3">
    <source>
        <dbReference type="PIRSR" id="PIRSR039026-2"/>
    </source>
</evidence>
<dbReference type="RefSeq" id="WP_109679111.1">
    <property type="nucleotide sequence ID" value="NZ_CP086615.1"/>
</dbReference>
<reference evidence="6 7" key="1">
    <citation type="submission" date="2018-05" db="EMBL/GenBank/DDBJ databases">
        <title>Spiribacter halobius sp. nov., a moderately halophilic bacterium isolated from marine solar saltern.</title>
        <authorList>
            <person name="Zheng W.-S."/>
            <person name="Lu D.-C."/>
            <person name="Du Z.-J."/>
        </authorList>
    </citation>
    <scope>NUCLEOTIDE SEQUENCE [LARGE SCALE GENOMIC DNA]</scope>
    <source>
        <strain evidence="6 7">E85</strain>
    </source>
</reference>
<dbReference type="GO" id="GO:0055085">
    <property type="term" value="P:transmembrane transport"/>
    <property type="evidence" value="ECO:0007669"/>
    <property type="project" value="InterPro"/>
</dbReference>
<dbReference type="Gene3D" id="3.40.190.170">
    <property type="entry name" value="Bacterial extracellular solute-binding protein, family 7"/>
    <property type="match status" value="1"/>
</dbReference>
<dbReference type="PROSITE" id="PS51318">
    <property type="entry name" value="TAT"/>
    <property type="match status" value="1"/>
</dbReference>
<dbReference type="InterPro" id="IPR006311">
    <property type="entry name" value="TAT_signal"/>
</dbReference>
<proteinExistence type="predicted"/>
<evidence type="ECO:0000256" key="2">
    <source>
        <dbReference type="PIRSR" id="PIRSR039026-1"/>
    </source>
</evidence>
<dbReference type="PIRSF" id="PIRSF039026">
    <property type="entry name" value="SiaP"/>
    <property type="match status" value="1"/>
</dbReference>
<dbReference type="InterPro" id="IPR018389">
    <property type="entry name" value="DctP_fam"/>
</dbReference>
<name>A0A2U2N0A8_9GAMM</name>
<dbReference type="OrthoDB" id="9769667at2"/>
<organism evidence="6 7">
    <name type="scientific">Sediminicurvatus halobius</name>
    <dbReference type="NCBI Taxonomy" id="2182432"/>
    <lineage>
        <taxon>Bacteria</taxon>
        <taxon>Pseudomonadati</taxon>
        <taxon>Pseudomonadota</taxon>
        <taxon>Gammaproteobacteria</taxon>
        <taxon>Chromatiales</taxon>
        <taxon>Ectothiorhodospiraceae</taxon>
        <taxon>Sediminicurvatus</taxon>
    </lineage>
</organism>
<keyword evidence="4" id="KW-0175">Coiled coil</keyword>
<evidence type="ECO:0000313" key="7">
    <source>
        <dbReference type="Proteomes" id="UP000245474"/>
    </source>
</evidence>
<keyword evidence="7" id="KW-1185">Reference proteome</keyword>
<evidence type="ECO:0000256" key="4">
    <source>
        <dbReference type="SAM" id="Coils"/>
    </source>
</evidence>
<feature type="region of interest" description="Disordered" evidence="5">
    <location>
        <begin position="1"/>
        <end position="25"/>
    </location>
</feature>
<dbReference type="PANTHER" id="PTHR33376:SF5">
    <property type="entry name" value="EXTRACYTOPLASMIC SOLUTE RECEPTOR PROTEIN"/>
    <property type="match status" value="1"/>
</dbReference>
<evidence type="ECO:0000256" key="5">
    <source>
        <dbReference type="SAM" id="MobiDB-lite"/>
    </source>
</evidence>
<dbReference type="Proteomes" id="UP000245474">
    <property type="component" value="Unassembled WGS sequence"/>
</dbReference>
<sequence length="396" mass="44239">MTETKDNGQVTNKTNQAEVTSKPTSRRNFLKGGLLAAGGAAAASTFPAPYVHAQQSPITLRMQTSWPSGDIWMDFAQQYVDRLEAMSGGRLRVELLPAGAVVQAFQVMDAVSDGVLDCAHTVAAYWYGKHRAASLFGTGPVWGWDGQSFLSWFYQGGGQELYHELAQDILGLNVYGFYAFPMPPQPFGWFKEPVTSVEELQGFKYRTVGLATNVMQALGMSVTQLPGGEIVPAMERGVIDAFEFNNPSSDLRFGAQDVAKHYILSSYHQANETFEIIFNRDVFDDLDDDLKAIVRHGAEAVSTANFASAMDNYSRDLQRLQEEHGVTLHRTSDEILQAELEAWSDVITELEEDDEFNKRVLDSQREWARRVSFYTIMNGVDQALAYEHFFPGRLKL</sequence>
<dbReference type="InterPro" id="IPR026289">
    <property type="entry name" value="SBP_TakP-like"/>
</dbReference>
<dbReference type="GO" id="GO:0031317">
    <property type="term" value="C:tripartite ATP-independent periplasmic transporter complex"/>
    <property type="evidence" value="ECO:0007669"/>
    <property type="project" value="InterPro"/>
</dbReference>
<comment type="caution">
    <text evidence="6">The sequence shown here is derived from an EMBL/GenBank/DDBJ whole genome shotgun (WGS) entry which is preliminary data.</text>
</comment>
<keyword evidence="3" id="KW-0479">Metal-binding</keyword>
<gene>
    <name evidence="6" type="ORF">DEM34_12270</name>
</gene>
<evidence type="ECO:0000313" key="6">
    <source>
        <dbReference type="EMBL" id="PWG62394.1"/>
    </source>
</evidence>
<evidence type="ECO:0000256" key="1">
    <source>
        <dbReference type="ARBA" id="ARBA00022729"/>
    </source>
</evidence>
<feature type="binding site" evidence="3">
    <location>
        <position position="269"/>
    </location>
    <ligand>
        <name>substrate</name>
    </ligand>
</feature>
<feature type="coiled-coil region" evidence="4">
    <location>
        <begin position="303"/>
        <end position="353"/>
    </location>
</feature>
<dbReference type="GO" id="GO:0046872">
    <property type="term" value="F:metal ion binding"/>
    <property type="evidence" value="ECO:0007669"/>
    <property type="project" value="UniProtKB-KW"/>
</dbReference>
<dbReference type="Pfam" id="PF03480">
    <property type="entry name" value="DctP"/>
    <property type="match status" value="1"/>
</dbReference>
<feature type="compositionally biased region" description="Polar residues" evidence="5">
    <location>
        <begin position="7"/>
        <end position="23"/>
    </location>
</feature>
<keyword evidence="1" id="KW-0732">Signal</keyword>
<feature type="binding site" evidence="2">
    <location>
        <position position="185"/>
    </location>
    <ligand>
        <name>substrate</name>
    </ligand>
</feature>
<feature type="binding site" evidence="3">
    <location>
        <position position="243"/>
    </location>
    <ligand>
        <name>substrate</name>
    </ligand>
</feature>
<protein>
    <submittedName>
        <fullName evidence="6">C4-dicarboxylate ABC transporter</fullName>
    </submittedName>
</protein>
<dbReference type="EMBL" id="QFFI01000019">
    <property type="protein sequence ID" value="PWG62394.1"/>
    <property type="molecule type" value="Genomic_DNA"/>
</dbReference>
<dbReference type="PANTHER" id="PTHR33376">
    <property type="match status" value="1"/>
</dbReference>
<dbReference type="Gene3D" id="3.40.190.10">
    <property type="entry name" value="Periplasmic binding protein-like II"/>
    <property type="match status" value="1"/>
</dbReference>
<dbReference type="CDD" id="cd13604">
    <property type="entry name" value="PBP2_TRAP_ketoacid_lactate_like"/>
    <property type="match status" value="1"/>
</dbReference>
<feature type="binding site" evidence="3">
    <location>
        <position position="244"/>
    </location>
    <ligand>
        <name>Na(+)</name>
        <dbReference type="ChEBI" id="CHEBI:29101"/>
    </ligand>
</feature>
<dbReference type="InterPro" id="IPR019546">
    <property type="entry name" value="TAT_signal_bac_arc"/>
</dbReference>
<feature type="binding site" evidence="2">
    <location>
        <position position="206"/>
    </location>
    <ligand>
        <name>substrate</name>
    </ligand>
</feature>
<dbReference type="NCBIfam" id="TIGR01409">
    <property type="entry name" value="TAT_signal_seq"/>
    <property type="match status" value="1"/>
</dbReference>